<dbReference type="OrthoDB" id="2677451at2759"/>
<sequence>ISVPLNTGVVGGRISRVQIRLPVDIPFEDFFSRICAKMDLDPANAELGYKFHNDRVRDDPHQLSNDQQLWEAFEQGCDLIKQARSRRVVLEIHNLKPTRQAASATHARRDEAVNDSQDPPTSMSFASELRELKNKLDCEKHGKFCYINPISDDHEAQDIYNLTLWAKKILLAEATYEKPPEMAAFDHVPKKRRLSSANTSSASAAPTLPVIHVHIPPITKEALGDTGGHRRANTSR</sequence>
<keyword evidence="3" id="KW-1185">Reference proteome</keyword>
<gene>
    <name evidence="2" type="ORF">HD556DRAFT_1206169</name>
</gene>
<name>A0A9P7ALT2_9AGAM</name>
<dbReference type="EMBL" id="JABBWE010000044">
    <property type="protein sequence ID" value="KAG1791157.1"/>
    <property type="molecule type" value="Genomic_DNA"/>
</dbReference>
<evidence type="ECO:0000313" key="2">
    <source>
        <dbReference type="EMBL" id="KAG1791157.1"/>
    </source>
</evidence>
<feature type="non-terminal residue" evidence="2">
    <location>
        <position position="236"/>
    </location>
</feature>
<dbReference type="AlphaFoldDB" id="A0A9P7ALT2"/>
<dbReference type="Proteomes" id="UP000719766">
    <property type="component" value="Unassembled WGS sequence"/>
</dbReference>
<protein>
    <submittedName>
        <fullName evidence="2">Uncharacterized protein</fullName>
    </submittedName>
</protein>
<feature type="non-terminal residue" evidence="2">
    <location>
        <position position="1"/>
    </location>
</feature>
<reference evidence="2" key="1">
    <citation type="journal article" date="2020" name="New Phytol.">
        <title>Comparative genomics reveals dynamic genome evolution in host specialist ectomycorrhizal fungi.</title>
        <authorList>
            <person name="Lofgren L.A."/>
            <person name="Nguyen N.H."/>
            <person name="Vilgalys R."/>
            <person name="Ruytinx J."/>
            <person name="Liao H.L."/>
            <person name="Branco S."/>
            <person name="Kuo A."/>
            <person name="LaButti K."/>
            <person name="Lipzen A."/>
            <person name="Andreopoulos W."/>
            <person name="Pangilinan J."/>
            <person name="Riley R."/>
            <person name="Hundley H."/>
            <person name="Na H."/>
            <person name="Barry K."/>
            <person name="Grigoriev I.V."/>
            <person name="Stajich J.E."/>
            <person name="Kennedy P.G."/>
        </authorList>
    </citation>
    <scope>NUCLEOTIDE SEQUENCE</scope>
    <source>
        <strain evidence="2">S12</strain>
    </source>
</reference>
<feature type="compositionally biased region" description="Polar residues" evidence="1">
    <location>
        <begin position="114"/>
        <end position="123"/>
    </location>
</feature>
<evidence type="ECO:0000313" key="3">
    <source>
        <dbReference type="Proteomes" id="UP000719766"/>
    </source>
</evidence>
<evidence type="ECO:0000256" key="1">
    <source>
        <dbReference type="SAM" id="MobiDB-lite"/>
    </source>
</evidence>
<dbReference type="GeneID" id="64590240"/>
<feature type="region of interest" description="Disordered" evidence="1">
    <location>
        <begin position="99"/>
        <end position="123"/>
    </location>
</feature>
<dbReference type="SUPFAM" id="SSF54277">
    <property type="entry name" value="CAD &amp; PB1 domains"/>
    <property type="match status" value="1"/>
</dbReference>
<dbReference type="RefSeq" id="XP_041158042.1">
    <property type="nucleotide sequence ID" value="XM_041296476.1"/>
</dbReference>
<proteinExistence type="predicted"/>
<organism evidence="2 3">
    <name type="scientific">Suillus plorans</name>
    <dbReference type="NCBI Taxonomy" id="116603"/>
    <lineage>
        <taxon>Eukaryota</taxon>
        <taxon>Fungi</taxon>
        <taxon>Dikarya</taxon>
        <taxon>Basidiomycota</taxon>
        <taxon>Agaricomycotina</taxon>
        <taxon>Agaricomycetes</taxon>
        <taxon>Agaricomycetidae</taxon>
        <taxon>Boletales</taxon>
        <taxon>Suillineae</taxon>
        <taxon>Suillaceae</taxon>
        <taxon>Suillus</taxon>
    </lineage>
</organism>
<comment type="caution">
    <text evidence="2">The sequence shown here is derived from an EMBL/GenBank/DDBJ whole genome shotgun (WGS) entry which is preliminary data.</text>
</comment>
<accession>A0A9P7ALT2</accession>